<dbReference type="InterPro" id="IPR002220">
    <property type="entry name" value="DapA-like"/>
</dbReference>
<evidence type="ECO:0000313" key="8">
    <source>
        <dbReference type="Proteomes" id="UP000318405"/>
    </source>
</evidence>
<organism evidence="7 8">
    <name type="scientific">Verticiella sediminum</name>
    <dbReference type="NCBI Taxonomy" id="1247510"/>
    <lineage>
        <taxon>Bacteria</taxon>
        <taxon>Pseudomonadati</taxon>
        <taxon>Pseudomonadota</taxon>
        <taxon>Betaproteobacteria</taxon>
        <taxon>Burkholderiales</taxon>
        <taxon>Alcaligenaceae</taxon>
        <taxon>Verticiella</taxon>
    </lineage>
</organism>
<feature type="binding site" evidence="6">
    <location>
        <position position="47"/>
    </location>
    <ligand>
        <name>pyruvate</name>
        <dbReference type="ChEBI" id="CHEBI:15361"/>
    </ligand>
</feature>
<dbReference type="Proteomes" id="UP000318405">
    <property type="component" value="Unassembled WGS sequence"/>
</dbReference>
<dbReference type="AlphaFoldDB" id="A0A556A7C7"/>
<feature type="active site" description="Proton donor/acceptor" evidence="5">
    <location>
        <position position="135"/>
    </location>
</feature>
<evidence type="ECO:0000313" key="7">
    <source>
        <dbReference type="EMBL" id="TSH88790.1"/>
    </source>
</evidence>
<dbReference type="PIRSF" id="PIRSF001365">
    <property type="entry name" value="DHDPS"/>
    <property type="match status" value="1"/>
</dbReference>
<evidence type="ECO:0000256" key="2">
    <source>
        <dbReference type="ARBA" id="ARBA00023239"/>
    </source>
</evidence>
<dbReference type="Gene3D" id="3.20.20.70">
    <property type="entry name" value="Aldolase class I"/>
    <property type="match status" value="1"/>
</dbReference>
<proteinExistence type="inferred from homology"/>
<feature type="active site" description="Schiff-base intermediate with substrate" evidence="5">
    <location>
        <position position="163"/>
    </location>
</feature>
<evidence type="ECO:0000256" key="6">
    <source>
        <dbReference type="PIRSR" id="PIRSR001365-2"/>
    </source>
</evidence>
<evidence type="ECO:0000256" key="3">
    <source>
        <dbReference type="ARBA" id="ARBA00023270"/>
    </source>
</evidence>
<evidence type="ECO:0000256" key="1">
    <source>
        <dbReference type="ARBA" id="ARBA00007592"/>
    </source>
</evidence>
<dbReference type="SUPFAM" id="SSF51569">
    <property type="entry name" value="Aldolase"/>
    <property type="match status" value="1"/>
</dbReference>
<dbReference type="PRINTS" id="PR00146">
    <property type="entry name" value="DHPICSNTHASE"/>
</dbReference>
<dbReference type="PANTHER" id="PTHR12128">
    <property type="entry name" value="DIHYDRODIPICOLINATE SYNTHASE"/>
    <property type="match status" value="1"/>
</dbReference>
<dbReference type="InterPro" id="IPR013785">
    <property type="entry name" value="Aldolase_TIM"/>
</dbReference>
<evidence type="ECO:0000256" key="5">
    <source>
        <dbReference type="PIRSR" id="PIRSR001365-1"/>
    </source>
</evidence>
<name>A0A556A7C7_9BURK</name>
<dbReference type="SMART" id="SM01130">
    <property type="entry name" value="DHDPS"/>
    <property type="match status" value="1"/>
</dbReference>
<keyword evidence="3" id="KW-0704">Schiff base</keyword>
<dbReference type="OrthoDB" id="199953at2"/>
<keyword evidence="8" id="KW-1185">Reference proteome</keyword>
<dbReference type="RefSeq" id="WP_143950906.1">
    <property type="nucleotide sequence ID" value="NZ_BAABMB010000005.1"/>
</dbReference>
<dbReference type="CDD" id="cd00408">
    <property type="entry name" value="DHDPS-like"/>
    <property type="match status" value="1"/>
</dbReference>
<sequence length="298" mass="31511">MTQFAGTYTIMVTPFDEDGSVDVEALRRYVDWQIDAGIRGLIPLGSTGEFLSMTDGEIDLVTDTVVRQAAGRVPVIVGATAEDSRVAARKCRRAEALGADGVMVLPPFYSTPTPDEIFRHYACLADGLGIPVMVYNNPAVANVDLSPQLIARLGTIPNCCYVKESTLDVTRVRDILRYSDGRVTVFGGIMGYESYLEGALGWASVPANGAPAEFARLPALIDAGDVAGARASYLRLLPLVDFVAGQRYVAGTKAVLRQLGLPVGSPRPPRLPLTDADLAAAAGLVQALALPAVPPVPA</sequence>
<protein>
    <submittedName>
        <fullName evidence="7">Dihydrodipicolinate synthase family protein</fullName>
    </submittedName>
</protein>
<gene>
    <name evidence="7" type="ORF">FOZ76_24405</name>
</gene>
<dbReference type="Pfam" id="PF00701">
    <property type="entry name" value="DHDPS"/>
    <property type="match status" value="1"/>
</dbReference>
<reference evidence="7 8" key="1">
    <citation type="submission" date="2019-07" db="EMBL/GenBank/DDBJ databases">
        <title>Qingshengfaniella alkalisoli gen. nov., sp. nov., isolated from saline soil.</title>
        <authorList>
            <person name="Xu L."/>
            <person name="Huang X.-X."/>
            <person name="Sun J.-Q."/>
        </authorList>
    </citation>
    <scope>NUCLEOTIDE SEQUENCE [LARGE SCALE GENOMIC DNA]</scope>
    <source>
        <strain evidence="7 8">DSM 27279</strain>
    </source>
</reference>
<comment type="similarity">
    <text evidence="1 4">Belongs to the DapA family.</text>
</comment>
<evidence type="ECO:0000256" key="4">
    <source>
        <dbReference type="PIRNR" id="PIRNR001365"/>
    </source>
</evidence>
<dbReference type="PANTHER" id="PTHR12128:SF66">
    <property type="entry name" value="4-HYDROXY-2-OXOGLUTARATE ALDOLASE, MITOCHONDRIAL"/>
    <property type="match status" value="1"/>
</dbReference>
<dbReference type="InterPro" id="IPR020624">
    <property type="entry name" value="Schiff_base-form_aldolases_CS"/>
</dbReference>
<dbReference type="PROSITE" id="PS00665">
    <property type="entry name" value="DHDPS_1"/>
    <property type="match status" value="1"/>
</dbReference>
<dbReference type="GO" id="GO:0005829">
    <property type="term" value="C:cytosol"/>
    <property type="evidence" value="ECO:0007669"/>
    <property type="project" value="TreeGrafter"/>
</dbReference>
<dbReference type="EMBL" id="VLTJ01000042">
    <property type="protein sequence ID" value="TSH88790.1"/>
    <property type="molecule type" value="Genomic_DNA"/>
</dbReference>
<keyword evidence="2 4" id="KW-0456">Lyase</keyword>
<dbReference type="GO" id="GO:0008840">
    <property type="term" value="F:4-hydroxy-tetrahydrodipicolinate synthase activity"/>
    <property type="evidence" value="ECO:0007669"/>
    <property type="project" value="TreeGrafter"/>
</dbReference>
<comment type="caution">
    <text evidence="7">The sequence shown here is derived from an EMBL/GenBank/DDBJ whole genome shotgun (WGS) entry which is preliminary data.</text>
</comment>
<accession>A0A556A7C7</accession>